<dbReference type="PANTHER" id="PTHR11403:SF7">
    <property type="entry name" value="CYTOCHROME C OXIDASE SUBUNIT 3"/>
    <property type="match status" value="1"/>
</dbReference>
<dbReference type="CTD" id="4514"/>
<dbReference type="GO" id="GO:0016020">
    <property type="term" value="C:membrane"/>
    <property type="evidence" value="ECO:0007669"/>
    <property type="project" value="UniProtKB-SubCell"/>
</dbReference>
<dbReference type="RefSeq" id="YP_010586477.1">
    <property type="nucleotide sequence ID" value="NC_069278.1"/>
</dbReference>
<dbReference type="GO" id="GO:0006123">
    <property type="term" value="P:mitochondrial electron transport, cytochrome c to oxygen"/>
    <property type="evidence" value="ECO:0007669"/>
    <property type="project" value="TreeGrafter"/>
</dbReference>
<organism evidence="11">
    <name type="scientific">Pseudoneureclipsis achim</name>
    <dbReference type="NCBI Taxonomy" id="623285"/>
    <lineage>
        <taxon>Eukaryota</taxon>
        <taxon>Metazoa</taxon>
        <taxon>Ecdysozoa</taxon>
        <taxon>Arthropoda</taxon>
        <taxon>Hexapoda</taxon>
        <taxon>Insecta</taxon>
        <taxon>Pterygota</taxon>
        <taxon>Neoptera</taxon>
        <taxon>Endopterygota</taxon>
        <taxon>Trichoptera</taxon>
        <taxon>Annulipalpia</taxon>
        <taxon>Psychomyioidea</taxon>
        <taxon>Polycentropodidae</taxon>
        <taxon>Pseudoneurclipsinae</taxon>
        <taxon>Pseudoneureclipsis</taxon>
    </lineage>
</organism>
<feature type="transmembrane region" description="Helical" evidence="9">
    <location>
        <begin position="240"/>
        <end position="261"/>
    </location>
</feature>
<evidence type="ECO:0000256" key="7">
    <source>
        <dbReference type="ARBA" id="ARBA00023136"/>
    </source>
</evidence>
<feature type="transmembrane region" description="Helical" evidence="9">
    <location>
        <begin position="161"/>
        <end position="180"/>
    </location>
</feature>
<dbReference type="Pfam" id="PF00510">
    <property type="entry name" value="COX3"/>
    <property type="match status" value="1"/>
</dbReference>
<evidence type="ECO:0000256" key="2">
    <source>
        <dbReference type="ARBA" id="ARBA00010581"/>
    </source>
</evidence>
<dbReference type="InterPro" id="IPR000298">
    <property type="entry name" value="Cyt_c_oxidase-like_su3"/>
</dbReference>
<keyword evidence="4 8" id="KW-0812">Transmembrane</keyword>
<dbReference type="GO" id="GO:0004129">
    <property type="term" value="F:cytochrome-c oxidase activity"/>
    <property type="evidence" value="ECO:0007669"/>
    <property type="project" value="InterPro"/>
</dbReference>
<dbReference type="Gene3D" id="1.10.287.70">
    <property type="match status" value="1"/>
</dbReference>
<evidence type="ECO:0000256" key="9">
    <source>
        <dbReference type="SAM" id="Phobius"/>
    </source>
</evidence>
<evidence type="ECO:0000256" key="8">
    <source>
        <dbReference type="RuleBase" id="RU003375"/>
    </source>
</evidence>
<evidence type="ECO:0000313" key="11">
    <source>
        <dbReference type="EMBL" id="UZZ44278.1"/>
    </source>
</evidence>
<dbReference type="GO" id="GO:0005739">
    <property type="term" value="C:mitochondrion"/>
    <property type="evidence" value="ECO:0007669"/>
    <property type="project" value="TreeGrafter"/>
</dbReference>
<evidence type="ECO:0000256" key="4">
    <source>
        <dbReference type="ARBA" id="ARBA00022692"/>
    </source>
</evidence>
<protein>
    <recommendedName>
        <fullName evidence="3 8">Cytochrome c oxidase subunit 3</fullName>
    </recommendedName>
</protein>
<proteinExistence type="inferred from homology"/>
<sequence length="262" mass="30437">MKFTYNHPFHLVNPSPWPTLSAISLMITMSGTIMWFHEKSSLLMLSGMTILTLITIQWWRDMTRESTFQGMHSKKVVLNMKYGMILFIVSEILFFTSFFWAFFHNSLSPDISMGNNWPPKNIETFNPFKIPLLNTLILLSSGITVTWTHNSMLNNKLNKSLISLMITILLGIYFTVIQAIEYMNSPFSISDSIYGSTFFMTTGFHGAHVIIGTTFLITAMVRIKANHMSTTHHIGFETAAWYWHFVDIVWLFLFSFMYWWAM</sequence>
<dbReference type="PANTHER" id="PTHR11403">
    <property type="entry name" value="CYTOCHROME C OXIDASE SUBUNIT III"/>
    <property type="match status" value="1"/>
</dbReference>
<evidence type="ECO:0000256" key="1">
    <source>
        <dbReference type="ARBA" id="ARBA00004141"/>
    </source>
</evidence>
<feature type="transmembrane region" description="Helical" evidence="9">
    <location>
        <begin position="42"/>
        <end position="59"/>
    </location>
</feature>
<geneLocation type="mitochondrion" evidence="11"/>
<dbReference type="InterPro" id="IPR033945">
    <property type="entry name" value="Cyt_c_oxase_su3_dom"/>
</dbReference>
<dbReference type="AlphaFoldDB" id="A0A9E8LP81"/>
<evidence type="ECO:0000259" key="10">
    <source>
        <dbReference type="PROSITE" id="PS50253"/>
    </source>
</evidence>
<keyword evidence="5" id="KW-1278">Translocase</keyword>
<feature type="transmembrane region" description="Helical" evidence="9">
    <location>
        <begin position="80"/>
        <end position="103"/>
    </location>
</feature>
<reference evidence="11" key="2">
    <citation type="journal article" date="2022" name="Syst. Entomol.">
        <title>Massive gene rearrangements of mitochondrial genomes and implications for the phylogeny of Trichoptera (Insecta).</title>
        <authorList>
            <person name="Ge X."/>
            <person name="Peng L."/>
            <person name="Vogler A.P."/>
            <person name="Morse J.C."/>
            <person name="Yang L."/>
            <person name="Sun C."/>
            <person name="Wang B."/>
        </authorList>
    </citation>
    <scope>NUCLEOTIDE SEQUENCE</scope>
</reference>
<dbReference type="InterPro" id="IPR024791">
    <property type="entry name" value="Cyt_c/ubiquinol_Oxase_su3"/>
</dbReference>
<feature type="domain" description="Heme-copper oxidase subunit III family profile" evidence="10">
    <location>
        <begin position="5"/>
        <end position="262"/>
    </location>
</feature>
<feature type="transmembrane region" description="Helical" evidence="9">
    <location>
        <begin position="192"/>
        <end position="219"/>
    </location>
</feature>
<name>A0A9E8LP81_9NEOP</name>
<keyword evidence="7 9" id="KW-0472">Membrane</keyword>
<dbReference type="CDD" id="cd01665">
    <property type="entry name" value="Cyt_c_Oxidase_III"/>
    <property type="match status" value="1"/>
</dbReference>
<accession>A0A9E8LP81</accession>
<feature type="transmembrane region" description="Helical" evidence="9">
    <location>
        <begin position="20"/>
        <end position="36"/>
    </location>
</feature>
<dbReference type="FunFam" id="1.20.120.80:FF:000002">
    <property type="entry name" value="Cytochrome c oxidase subunit 3"/>
    <property type="match status" value="1"/>
</dbReference>
<gene>
    <name evidence="11" type="primary">COX3</name>
</gene>
<dbReference type="EMBL" id="OL678042">
    <property type="protein sequence ID" value="UZZ44278.1"/>
    <property type="molecule type" value="Genomic_DNA"/>
</dbReference>
<dbReference type="InterPro" id="IPR013833">
    <property type="entry name" value="Cyt_c_oxidase_su3_a-hlx"/>
</dbReference>
<evidence type="ECO:0000256" key="6">
    <source>
        <dbReference type="ARBA" id="ARBA00022989"/>
    </source>
</evidence>
<evidence type="ECO:0000256" key="3">
    <source>
        <dbReference type="ARBA" id="ARBA00015944"/>
    </source>
</evidence>
<dbReference type="InterPro" id="IPR035973">
    <property type="entry name" value="Cyt_c_oxidase_su3-like_sf"/>
</dbReference>
<comment type="subcellular location">
    <subcellularLocation>
        <location evidence="1">Membrane</location>
        <topology evidence="1">Multi-pass membrane protein</topology>
    </subcellularLocation>
</comment>
<dbReference type="SUPFAM" id="SSF81452">
    <property type="entry name" value="Cytochrome c oxidase subunit III-like"/>
    <property type="match status" value="1"/>
</dbReference>
<evidence type="ECO:0000256" key="5">
    <source>
        <dbReference type="ARBA" id="ARBA00022967"/>
    </source>
</evidence>
<keyword evidence="6 9" id="KW-1133">Transmembrane helix</keyword>
<keyword evidence="8 11" id="KW-0496">Mitochondrion</keyword>
<comment type="similarity">
    <text evidence="2 8">Belongs to the cytochrome c oxidase subunit 3 family.</text>
</comment>
<comment type="function">
    <text evidence="8">Component of the cytochrome c oxidase, the last enzyme in the mitochondrial electron transport chain which drives oxidative phosphorylation. The respiratory chain contains 3 multisubunit complexes succinate dehydrogenase (complex II, CII), ubiquinol-cytochrome c oxidoreductase (cytochrome b-c1 complex, complex III, CIII) and cytochrome c oxidase (complex IV, CIV), that cooperate to transfer electrons derived from NADH and succinate to molecular oxygen, creating an electrochemical gradient over the inner membrane that drives transmembrane transport and the ATP synthase. Cytochrome c oxidase is the component of the respiratory chain that catalyzes the reduction of oxygen to water. Electrons originating from reduced cytochrome c in the intermembrane space (IMS) are transferred via the dinuclear copper A center (CU(A)) of subunit 2 and heme A of subunit 1 to the active site in subunit 1, a binuclear center (BNC) formed by heme A3 and copper B (CU(B)). The BNC reduces molecular oxygen to 2 water molecules using 4 electrons from cytochrome c in the IMS and 4 protons from the mitochondrial matrix.</text>
</comment>
<reference evidence="11" key="1">
    <citation type="submission" date="2021-11" db="EMBL/GenBank/DDBJ databases">
        <authorList>
            <person name="Ge X.-Y."/>
            <person name="Peng L."/>
            <person name="Sun C.-H."/>
            <person name="Wang B.-X."/>
        </authorList>
    </citation>
    <scope>NUCLEOTIDE SEQUENCE</scope>
</reference>
<dbReference type="PROSITE" id="PS50253">
    <property type="entry name" value="COX3"/>
    <property type="match status" value="1"/>
</dbReference>
<dbReference type="GeneID" id="77426352"/>
<dbReference type="Gene3D" id="1.20.120.80">
    <property type="entry name" value="Cytochrome c oxidase, subunit III, four-helix bundle"/>
    <property type="match status" value="1"/>
</dbReference>